<sequence length="240" mass="26595">MDRRKSLQTLILGGAAATSGLVFNSCKTENGESVDQDIAASSEKYFGRTPAELERIEKLNAEKLFNAHEMETIAALSVVILPPKEPHGGPIEAEVPALVEFMGKDIPEMAPTLLGGLMWLDHKSNTEFGAEFKSATLEQKKQICDEICWHDTEKPLSEQPLEIQFFYTMRGLTVTGYYTSKVGIADLGYKGNSPNVWDGVPQDVLDQHGVAYDPEWIAKCVDQSQRNVMAEWDDEGNLLT</sequence>
<dbReference type="RefSeq" id="WP_133673285.1">
    <property type="nucleotide sequence ID" value="NZ_SNZW01000015.1"/>
</dbReference>
<evidence type="ECO:0000313" key="1">
    <source>
        <dbReference type="EMBL" id="TDS14243.1"/>
    </source>
</evidence>
<reference evidence="1 2" key="1">
    <citation type="submission" date="2019-03" db="EMBL/GenBank/DDBJ databases">
        <title>Genomic Encyclopedia of Type Strains, Phase III (KMG-III): the genomes of soil and plant-associated and newly described type strains.</title>
        <authorList>
            <person name="Whitman W."/>
        </authorList>
    </citation>
    <scope>NUCLEOTIDE SEQUENCE [LARGE SCALE GENOMIC DNA]</scope>
    <source>
        <strain evidence="1 2">CECT 8455</strain>
    </source>
</reference>
<keyword evidence="2" id="KW-1185">Reference proteome</keyword>
<name>A0A4R7D008_9FLAO</name>
<accession>A0A4R7D008</accession>
<dbReference type="OrthoDB" id="129242at2"/>
<dbReference type="EMBL" id="SNZW01000015">
    <property type="protein sequence ID" value="TDS14243.1"/>
    <property type="molecule type" value="Genomic_DNA"/>
</dbReference>
<protein>
    <submittedName>
        <fullName evidence="1">Gluconate 2-dehydrogenase subunit 3-like protein</fullName>
    </submittedName>
</protein>
<dbReference type="Proteomes" id="UP000295274">
    <property type="component" value="Unassembled WGS sequence"/>
</dbReference>
<dbReference type="AlphaFoldDB" id="A0A4R7D008"/>
<organism evidence="1 2">
    <name type="scientific">Maribacter caenipelagi</name>
    <dbReference type="NCBI Taxonomy" id="1447781"/>
    <lineage>
        <taxon>Bacteria</taxon>
        <taxon>Pseudomonadati</taxon>
        <taxon>Bacteroidota</taxon>
        <taxon>Flavobacteriia</taxon>
        <taxon>Flavobacteriales</taxon>
        <taxon>Flavobacteriaceae</taxon>
        <taxon>Maribacter</taxon>
    </lineage>
</organism>
<proteinExistence type="predicted"/>
<dbReference type="InterPro" id="IPR027056">
    <property type="entry name" value="Gluconate_2DH_su3"/>
</dbReference>
<gene>
    <name evidence="1" type="ORF">DFQ03_2321</name>
</gene>
<dbReference type="Pfam" id="PF13618">
    <property type="entry name" value="Gluconate_2-dh3"/>
    <property type="match status" value="1"/>
</dbReference>
<evidence type="ECO:0000313" key="2">
    <source>
        <dbReference type="Proteomes" id="UP000295274"/>
    </source>
</evidence>
<comment type="caution">
    <text evidence="1">The sequence shown here is derived from an EMBL/GenBank/DDBJ whole genome shotgun (WGS) entry which is preliminary data.</text>
</comment>